<reference evidence="5 6" key="1">
    <citation type="submission" date="2023-10" db="EMBL/GenBank/DDBJ databases">
        <title>Complete genome sequence of Shewanella sp. DAU334.</title>
        <authorList>
            <person name="Lee Y.-S."/>
            <person name="Jeong H.-R."/>
            <person name="Hwang E.-J."/>
            <person name="Choi Y.-L."/>
            <person name="Kim G.-D."/>
        </authorList>
    </citation>
    <scope>NUCLEOTIDE SEQUENCE [LARGE SCALE GENOMIC DNA]</scope>
    <source>
        <strain evidence="5 6">DAU334</strain>
    </source>
</reference>
<feature type="repeat" description="TPR" evidence="3">
    <location>
        <begin position="391"/>
        <end position="424"/>
    </location>
</feature>
<dbReference type="Pfam" id="PF13174">
    <property type="entry name" value="TPR_6"/>
    <property type="match status" value="1"/>
</dbReference>
<evidence type="ECO:0000313" key="6">
    <source>
        <dbReference type="Proteomes" id="UP001529491"/>
    </source>
</evidence>
<dbReference type="RefSeq" id="WP_310472651.1">
    <property type="nucleotide sequence ID" value="NZ_CP136522.1"/>
</dbReference>
<organism evidence="5 6">
    <name type="scientific">Shewanella youngdeokensis</name>
    <dbReference type="NCBI Taxonomy" id="2999068"/>
    <lineage>
        <taxon>Bacteria</taxon>
        <taxon>Pseudomonadati</taxon>
        <taxon>Pseudomonadota</taxon>
        <taxon>Gammaproteobacteria</taxon>
        <taxon>Alteromonadales</taxon>
        <taxon>Shewanellaceae</taxon>
        <taxon>Shewanella</taxon>
    </lineage>
</organism>
<evidence type="ECO:0000256" key="1">
    <source>
        <dbReference type="ARBA" id="ARBA00022737"/>
    </source>
</evidence>
<accession>A0ABZ0JXK4</accession>
<feature type="chain" id="PRO_5045348382" evidence="4">
    <location>
        <begin position="22"/>
        <end position="442"/>
    </location>
</feature>
<dbReference type="PANTHER" id="PTHR44227:SF3">
    <property type="entry name" value="PROTEIN O-MANNOSYL-TRANSFERASE TMTC4"/>
    <property type="match status" value="1"/>
</dbReference>
<protein>
    <submittedName>
        <fullName evidence="5">Tetratricopeptide repeat protein</fullName>
    </submittedName>
</protein>
<dbReference type="InterPro" id="IPR019734">
    <property type="entry name" value="TPR_rpt"/>
</dbReference>
<evidence type="ECO:0000313" key="5">
    <source>
        <dbReference type="EMBL" id="WOT05014.1"/>
    </source>
</evidence>
<dbReference type="Pfam" id="PF13432">
    <property type="entry name" value="TPR_16"/>
    <property type="match status" value="2"/>
</dbReference>
<keyword evidence="2 3" id="KW-0802">TPR repeat</keyword>
<dbReference type="PROSITE" id="PS50005">
    <property type="entry name" value="TPR"/>
    <property type="match status" value="1"/>
</dbReference>
<dbReference type="SMART" id="SM00028">
    <property type="entry name" value="TPR"/>
    <property type="match status" value="4"/>
</dbReference>
<dbReference type="SUPFAM" id="SSF48452">
    <property type="entry name" value="TPR-like"/>
    <property type="match status" value="2"/>
</dbReference>
<keyword evidence="6" id="KW-1185">Reference proteome</keyword>
<dbReference type="Gene3D" id="1.25.40.10">
    <property type="entry name" value="Tetratricopeptide repeat domain"/>
    <property type="match status" value="3"/>
</dbReference>
<dbReference type="InterPro" id="IPR011990">
    <property type="entry name" value="TPR-like_helical_dom_sf"/>
</dbReference>
<keyword evidence="4" id="KW-0732">Signal</keyword>
<dbReference type="PANTHER" id="PTHR44227">
    <property type="match status" value="1"/>
</dbReference>
<dbReference type="InterPro" id="IPR052346">
    <property type="entry name" value="O-mannosyl-transferase_TMTC"/>
</dbReference>
<sequence length="442" mass="48858">MKNSIFIVLMVCSLTFSTSEAAEDFHWDGGQLQFDFSSIAYQQREPKITQAEYQVLNNVVDLVKQQREADAMAELNLQLTRSPTAALWFSLAQLQQQQGLTTPAVTSLQQAIALLPHFTRAHESLGLLLTQQGDVNAARPHLRQAASQGAPAQVYAMLGYGYLQSQQPQAAKAAYSHALMLAGDNPQWQRGLLHAAMAAGDNALANSLTEQLLSATPEDAKLHRLRASLAQRQQLWTQAIASLETAQQLQPSEAVQWQLTQLYFDQGHYTLAQPHLRQLLTNGVAGREQRLLEIADYLIGQQQTKQAAEILTILLKSQSLSASQRSRGLSSQAGLMTNKPHQQTGLLKQALQLDPLNGSALIALAKHHETSEPVQAEILYRRAAALPSVQLEALQRHAQLLLEQQAYQRAEQLLRQAVKQSPNDLQLRDNLARVSTMVQSQS</sequence>
<feature type="signal peptide" evidence="4">
    <location>
        <begin position="1"/>
        <end position="21"/>
    </location>
</feature>
<dbReference type="EMBL" id="CP136522">
    <property type="protein sequence ID" value="WOT05014.1"/>
    <property type="molecule type" value="Genomic_DNA"/>
</dbReference>
<proteinExistence type="predicted"/>
<evidence type="ECO:0000256" key="4">
    <source>
        <dbReference type="SAM" id="SignalP"/>
    </source>
</evidence>
<dbReference type="Proteomes" id="UP001529491">
    <property type="component" value="Chromosome"/>
</dbReference>
<name>A0ABZ0JXK4_9GAMM</name>
<dbReference type="Pfam" id="PF13181">
    <property type="entry name" value="TPR_8"/>
    <property type="match status" value="1"/>
</dbReference>
<gene>
    <name evidence="5" type="ORF">RGE70_17225</name>
</gene>
<evidence type="ECO:0000256" key="3">
    <source>
        <dbReference type="PROSITE-ProRule" id="PRU00339"/>
    </source>
</evidence>
<evidence type="ECO:0000256" key="2">
    <source>
        <dbReference type="ARBA" id="ARBA00022803"/>
    </source>
</evidence>
<keyword evidence="1" id="KW-0677">Repeat</keyword>